<dbReference type="PANTHER" id="PTHR30231">
    <property type="entry name" value="DNA POLYMERASE III SUBUNIT EPSILON"/>
    <property type="match status" value="1"/>
</dbReference>
<reference evidence="2 3" key="1">
    <citation type="journal article" date="2015" name="Nature">
        <title>rRNA introns, odd ribosomes, and small enigmatic genomes across a large radiation of phyla.</title>
        <authorList>
            <person name="Brown C.T."/>
            <person name="Hug L.A."/>
            <person name="Thomas B.C."/>
            <person name="Sharon I."/>
            <person name="Castelle C.J."/>
            <person name="Singh A."/>
            <person name="Wilkins M.J."/>
            <person name="Williams K.H."/>
            <person name="Banfield J.F."/>
        </authorList>
    </citation>
    <scope>NUCLEOTIDE SEQUENCE [LARGE SCALE GENOMIC DNA]</scope>
</reference>
<sequence>MNYSEYIVLDVETTGVDARVDDVIEFAAVRLDAKGEVIDQLDFLIGTQQPISSTVMALTGIRPEDLSGQPEISTVIDKIRDFVGTAPIVGHNIGFDVEFLNAKGAELKNPVLDTLELAYTILPAQSYYSLEFLSHRFGFAHQPAHRAMADVLATTDLFRYLVGQVADLQATTRKQIISLVPADKWTWGWLVNEPPTFSRLTTHQIDEGESDQLAAEVKRGKAWAEEVLQAATDPINLVETHFAIAGDALALACAVVSAPAIVIVPDRLLYRINWAKLSQTVGAKVVPRYPSSLQYRTDAEVDLANSQESLSALEAQLITKVVIWRIEWGMDYSQLYLSREEQYQWEQKLAPVTPLDEPTDAVVVAAAGNLMDIGSFQNRVVVTARPLMMEDAAFADQSRIFSVNYFTAAISSRRDFVHQYVRGSDVKLADSLFKTLNHLSGSFQTITQSLVEIYTAHPPTSVYERNIELASEWLPASLSEALREAAGHVQKYLEGISGVSAPAALSQIERTRKLLVDLQLVAELSATHRYFLFADANRFFLDIVPTQFDPQPIRRLIGTAGRFIATGSSLSAGDQFSYLRGLFGDSHTQTLGLEPRTELLVAEDMPSGTDYYAALQRFASQVLSQPGRTVLLANSAYEARQLFEDVFTGGTTTGTVIESYDTVGNVSLVPALVAQHKKFFLIGHYAWFDRLSPYANAFDRLLLGRLPFEAVSRPQAKVLADADEGFNTYTLPRGIMRLKEVLHQAKLTGRPIAFLDSRILSRDYGRQVTAALLDFTIVPQGSDRIIE</sequence>
<dbReference type="FunFam" id="3.30.420.10:FF:000045">
    <property type="entry name" value="3'-5' exonuclease DinG"/>
    <property type="match status" value="1"/>
</dbReference>
<dbReference type="AlphaFoldDB" id="A0A0G1X6G8"/>
<dbReference type="PANTHER" id="PTHR30231:SF41">
    <property type="entry name" value="DNA POLYMERASE III SUBUNIT EPSILON"/>
    <property type="match status" value="1"/>
</dbReference>
<dbReference type="CDD" id="cd06127">
    <property type="entry name" value="DEDDh"/>
    <property type="match status" value="1"/>
</dbReference>
<dbReference type="InterPro" id="IPR036397">
    <property type="entry name" value="RNaseH_sf"/>
</dbReference>
<dbReference type="SUPFAM" id="SSF53098">
    <property type="entry name" value="Ribonuclease H-like"/>
    <property type="match status" value="1"/>
</dbReference>
<dbReference type="SMART" id="SM00479">
    <property type="entry name" value="EXOIII"/>
    <property type="match status" value="1"/>
</dbReference>
<dbReference type="GO" id="GO:0003887">
    <property type="term" value="F:DNA-directed DNA polymerase activity"/>
    <property type="evidence" value="ECO:0007669"/>
    <property type="project" value="InterPro"/>
</dbReference>
<dbReference type="GO" id="GO:0045004">
    <property type="term" value="P:DNA replication proofreading"/>
    <property type="evidence" value="ECO:0007669"/>
    <property type="project" value="TreeGrafter"/>
</dbReference>
<dbReference type="InterPro" id="IPR012337">
    <property type="entry name" value="RNaseH-like_sf"/>
</dbReference>
<comment type="caution">
    <text evidence="2">The sequence shown here is derived from an EMBL/GenBank/DDBJ whole genome shotgun (WGS) entry which is preliminary data.</text>
</comment>
<dbReference type="Pfam" id="PF00929">
    <property type="entry name" value="RNase_T"/>
    <property type="match status" value="1"/>
</dbReference>
<proteinExistence type="predicted"/>
<evidence type="ECO:0000259" key="1">
    <source>
        <dbReference type="SMART" id="SM00479"/>
    </source>
</evidence>
<dbReference type="EMBL" id="LCRB01000002">
    <property type="protein sequence ID" value="KKW26748.1"/>
    <property type="molecule type" value="Genomic_DNA"/>
</dbReference>
<gene>
    <name evidence="2" type="ORF">VF00_C0002G0073</name>
</gene>
<dbReference type="InterPro" id="IPR013520">
    <property type="entry name" value="Ribonucl_H"/>
</dbReference>
<name>A0A0G1X6G8_UNCK3</name>
<feature type="domain" description="Exonuclease" evidence="1">
    <location>
        <begin position="5"/>
        <end position="167"/>
    </location>
</feature>
<dbReference type="GO" id="GO:0008408">
    <property type="term" value="F:3'-5' exonuclease activity"/>
    <property type="evidence" value="ECO:0007669"/>
    <property type="project" value="TreeGrafter"/>
</dbReference>
<dbReference type="InterPro" id="IPR006054">
    <property type="entry name" value="DnaQ"/>
</dbReference>
<dbReference type="Gene3D" id="3.30.420.10">
    <property type="entry name" value="Ribonuclease H-like superfamily/Ribonuclease H"/>
    <property type="match status" value="1"/>
</dbReference>
<dbReference type="GO" id="GO:0003677">
    <property type="term" value="F:DNA binding"/>
    <property type="evidence" value="ECO:0007669"/>
    <property type="project" value="InterPro"/>
</dbReference>
<dbReference type="NCBIfam" id="TIGR00573">
    <property type="entry name" value="dnaq"/>
    <property type="match status" value="1"/>
</dbReference>
<protein>
    <submittedName>
        <fullName evidence="2">Polymerase III, epsilon subunit protein</fullName>
    </submittedName>
</protein>
<dbReference type="Proteomes" id="UP000034913">
    <property type="component" value="Unassembled WGS sequence"/>
</dbReference>
<accession>A0A0G1X6G8</accession>
<evidence type="ECO:0000313" key="3">
    <source>
        <dbReference type="Proteomes" id="UP000034913"/>
    </source>
</evidence>
<organism evidence="2 3">
    <name type="scientific">candidate division Kazan bacterium GW2011_GWB1_52_7</name>
    <dbReference type="NCBI Taxonomy" id="1620414"/>
    <lineage>
        <taxon>Bacteria</taxon>
        <taxon>Bacteria division Kazan-3B-28</taxon>
    </lineage>
</organism>
<dbReference type="GO" id="GO:0005829">
    <property type="term" value="C:cytosol"/>
    <property type="evidence" value="ECO:0007669"/>
    <property type="project" value="TreeGrafter"/>
</dbReference>
<evidence type="ECO:0000313" key="2">
    <source>
        <dbReference type="EMBL" id="KKW26748.1"/>
    </source>
</evidence>